<feature type="compositionally biased region" description="Acidic residues" evidence="1">
    <location>
        <begin position="1717"/>
        <end position="1731"/>
    </location>
</feature>
<dbReference type="Proteomes" id="UP000815677">
    <property type="component" value="Unassembled WGS sequence"/>
</dbReference>
<protein>
    <submittedName>
        <fullName evidence="4">RdRP-domain-containing protein</fullName>
    </submittedName>
</protein>
<proteinExistence type="predicted"/>
<evidence type="ECO:0000256" key="1">
    <source>
        <dbReference type="SAM" id="MobiDB-lite"/>
    </source>
</evidence>
<feature type="compositionally biased region" description="Acidic residues" evidence="1">
    <location>
        <begin position="134"/>
        <end position="145"/>
    </location>
</feature>
<feature type="compositionally biased region" description="Basic and acidic residues" evidence="1">
    <location>
        <begin position="167"/>
        <end position="214"/>
    </location>
</feature>
<feature type="domain" description="RDRP core" evidence="2">
    <location>
        <begin position="957"/>
        <end position="1337"/>
    </location>
</feature>
<dbReference type="InterPro" id="IPR007855">
    <property type="entry name" value="RDRP"/>
</dbReference>
<keyword evidence="5" id="KW-1185">Reference proteome</keyword>
<feature type="domain" description="Micro-fibrillar-associated protein 1 C-terminal" evidence="3">
    <location>
        <begin position="144"/>
        <end position="351"/>
    </location>
</feature>
<dbReference type="InterPro" id="IPR009730">
    <property type="entry name" value="MFAP1_C"/>
</dbReference>
<sequence length="1790" mass="199052">MSTITARKQAPRLARPAARYWKGKAPKGVADVDSDSDAEEEEVAVEEEGDVDMGGEQDFMGGDDEGDEGDDDAPAPMVQKAAKIMSVALRDVNISKDGKVIVAGREESGRTAMEQDEEESSEEDEAQPGAKAESDEESSEYESSSEDEKPKVQFRPVFVPKRARLTVAERELEQDSEEMQKKREAEAEERRKESHDMVAESIRRELAEKEKEELVPDIDDTDGLDPEGEFEAWRLRELARIKKEKEDEVRREEEREEVERRRALPEEQRLKEDLEHAQKSRDDKPKGQQKFLQKYWHKGAFHQDAEILKRHDFTEATQSTVDVSSLPAVMQVKNFGKRSRTKYTHLVDQDTTLPAGGFGGTAPVKSGGMNTEGGGCFLCGGPHLKKDCPQNTGPLMQLAGSGANAAPTGPRKNWGAGPPDSGSWRDRDRPDGGSRAAVIAGEDRARGRLIALTRARARRHCATGDERTIADGENDGVGHVNGTRNDAVWTRPLTGARPTSLASMCSLRDASALFMHNIAFAASEDDVKTALADRLHRPPFETDPPVNFHVGLFNSRKDRRIRLGTLTLPSANVAQLFLRLHGPSGVNVKGRAIQFSPSKSPPDDARIASVRDNPWVDPRKVREERLRRAELSGAIELKSFSFGRVCRDGVFSPDGPRFEGSVSCNMETKRLDIRSEAPKPESTDTARATSFSELLAEVFASVKFLDFGSTQTETSVHYTGRRIVHLIASEATLQVFLQSDVPPSFEKAATETTLGDRVSGLQGHTPGAGTSIAFQTLCLEFTTRNDFELFLTRCSALNFPKHVSRNIRVEGRRCYDSAKMEQVQTLLGSLDFALAFEVDKAVWAGTLEPDEVLALAEALHQLQGGAVPAEAASLFRRFVASLEAPTLGAIGAPKPKRRRRRSKKKQQQPEPPAPAPGAGLTQHLADTIAAYVRELNDPARKYVPPAGIYEAYHLVLTPSTQVLDGPLPDQSNSVLRRFHHNDCFLRVSFQDENRSRPQQDQNLRLSIDRLLDTRYKTCLNSGVQVAGRKYEFLGYSMSGLKEYSFIFVTPFKFDGHMMDAASIRGRLGNFSKVEYQPAMLGARWSQAFSASDPSVVLDKDQILLVEDKKCALGRNLFSDGCSSISLELSRVVWYQLKRSLKLISPPSAFQIRSAGAKGVVVVNPDLPEGTISFRPSQIKFVAEDVRTLDIANTSAKPILTYLNRPFIALLEHHGVPEESFMKLQRQAIDNVHRMKDSLRHASRVFAQHGLGASFRMPSLFANIRQQFGLELGDRRNPVDATCYHRLMKTSIAFATMHILREIKHRARILIPGSYTLMGVVDEWDCLEEGEIYATVSDKRNNIKHRARILIPESYTLMGVVDEWDCLEEGEIYATVSDKRNNVNLAISGRVLITRSPIHPGDMQFVQAVRKPQLQHLTNVVVFSCKGARSLPSMLGGGDLDGDIYNIILDESLYPPKAKIGSAGAYAAIPPKTTSAPCTVSDVVDFVIDYIKSDLLGLISITHLRIGDKNGYESPECLKLAELASQAVDFQKRGVPVKFTDLPRTPTRLRPDYLSGEGINPADSMGDRYYLSDKVLGRLYRNVPLKDCEPSPGIDVKTQWMDGEKIRQALRDIGLAPLGLPSVDDVVSDELLDEMEEIMEVYSQQLMAIAKANSTSKRSAAHLSEAELVSGTIHERYPDHRRRREAMAAMNLQTEELVKQVRFEFRSPQFRPQPVNESNDEEEDMDDDYSDTEDIAGDEERRWDMFMRAWAAWLVAEEALDTDAASFGPSSFGLLALGTMLDMIKEAKENL</sequence>
<dbReference type="Pfam" id="PF06991">
    <property type="entry name" value="MFAP1"/>
    <property type="match status" value="1"/>
</dbReference>
<gene>
    <name evidence="4" type="ORF">MCHLO_14852</name>
</gene>
<feature type="compositionally biased region" description="Basic and acidic residues" evidence="1">
    <location>
        <begin position="423"/>
        <end position="432"/>
    </location>
</feature>
<feature type="region of interest" description="Disordered" evidence="1">
    <location>
        <begin position="95"/>
        <end position="229"/>
    </location>
</feature>
<feature type="compositionally biased region" description="Basic and acidic residues" evidence="1">
    <location>
        <begin position="95"/>
        <end position="109"/>
    </location>
</feature>
<evidence type="ECO:0000313" key="4">
    <source>
        <dbReference type="EMBL" id="GAT58415.1"/>
    </source>
</evidence>
<feature type="region of interest" description="Disordered" evidence="1">
    <location>
        <begin position="244"/>
        <end position="289"/>
    </location>
</feature>
<feature type="region of interest" description="Disordered" evidence="1">
    <location>
        <begin position="889"/>
        <end position="920"/>
    </location>
</feature>
<reference evidence="4" key="1">
    <citation type="submission" date="2014-09" db="EMBL/GenBank/DDBJ databases">
        <title>Genome sequence of the luminous mushroom Mycena chlorophos for searching fungal bioluminescence genes.</title>
        <authorList>
            <person name="Tanaka Y."/>
            <person name="Kasuga D."/>
            <person name="Oba Y."/>
            <person name="Hase S."/>
            <person name="Sato K."/>
            <person name="Oba Y."/>
            <person name="Sakakibara Y."/>
        </authorList>
    </citation>
    <scope>NUCLEOTIDE SEQUENCE</scope>
</reference>
<feature type="region of interest" description="Disordered" evidence="1">
    <location>
        <begin position="390"/>
        <end position="436"/>
    </location>
</feature>
<dbReference type="Pfam" id="PF05183">
    <property type="entry name" value="RdRP"/>
    <property type="match status" value="1"/>
</dbReference>
<feature type="region of interest" description="Disordered" evidence="1">
    <location>
        <begin position="1"/>
        <end position="77"/>
    </location>
</feature>
<dbReference type="EMBL" id="DF849700">
    <property type="protein sequence ID" value="GAT58415.1"/>
    <property type="molecule type" value="Genomic_DNA"/>
</dbReference>
<organism evidence="4 5">
    <name type="scientific">Mycena chlorophos</name>
    <name type="common">Agaric fungus</name>
    <name type="synonym">Agaricus chlorophos</name>
    <dbReference type="NCBI Taxonomy" id="658473"/>
    <lineage>
        <taxon>Eukaryota</taxon>
        <taxon>Fungi</taxon>
        <taxon>Dikarya</taxon>
        <taxon>Basidiomycota</taxon>
        <taxon>Agaricomycotina</taxon>
        <taxon>Agaricomycetes</taxon>
        <taxon>Agaricomycetidae</taxon>
        <taxon>Agaricales</taxon>
        <taxon>Marasmiineae</taxon>
        <taxon>Mycenaceae</taxon>
        <taxon>Mycena</taxon>
    </lineage>
</organism>
<name>A0ABQ0M4W5_MYCCL</name>
<feature type="compositionally biased region" description="Acidic residues" evidence="1">
    <location>
        <begin position="114"/>
        <end position="126"/>
    </location>
</feature>
<accession>A0ABQ0M4W5</accession>
<feature type="region of interest" description="Disordered" evidence="1">
    <location>
        <begin position="1708"/>
        <end position="1731"/>
    </location>
</feature>
<feature type="compositionally biased region" description="Basic and acidic residues" evidence="1">
    <location>
        <begin position="244"/>
        <end position="286"/>
    </location>
</feature>
<feature type="compositionally biased region" description="Basic residues" evidence="1">
    <location>
        <begin position="894"/>
        <end position="906"/>
    </location>
</feature>
<evidence type="ECO:0000313" key="5">
    <source>
        <dbReference type="Proteomes" id="UP000815677"/>
    </source>
</evidence>
<feature type="compositionally biased region" description="Acidic residues" evidence="1">
    <location>
        <begin position="32"/>
        <end position="73"/>
    </location>
</feature>
<dbReference type="PANTHER" id="PTHR23079">
    <property type="entry name" value="RNA-DEPENDENT RNA POLYMERASE"/>
    <property type="match status" value="1"/>
</dbReference>
<feature type="compositionally biased region" description="Acidic residues" evidence="1">
    <location>
        <begin position="215"/>
        <end position="229"/>
    </location>
</feature>
<dbReference type="InterPro" id="IPR057596">
    <property type="entry name" value="RDRP_core"/>
</dbReference>
<evidence type="ECO:0000259" key="3">
    <source>
        <dbReference type="Pfam" id="PF06991"/>
    </source>
</evidence>
<evidence type="ECO:0000259" key="2">
    <source>
        <dbReference type="Pfam" id="PF05183"/>
    </source>
</evidence>
<dbReference type="PANTHER" id="PTHR23079:SF55">
    <property type="entry name" value="RNA-DIRECTED RNA POLYMERASE"/>
    <property type="match status" value="1"/>
</dbReference>